<dbReference type="Pfam" id="PF05239">
    <property type="entry name" value="PRC"/>
    <property type="match status" value="1"/>
</dbReference>
<dbReference type="InterPro" id="IPR027275">
    <property type="entry name" value="PRC-brl_dom"/>
</dbReference>
<reference evidence="3" key="1">
    <citation type="submission" date="2022-12" db="EMBL/GenBank/DDBJ databases">
        <authorList>
            <person name="Bing R.G."/>
            <person name="Willard D.J."/>
            <person name="Manesh M.J.H."/>
            <person name="Laemthong T."/>
            <person name="Crosby J.R."/>
            <person name="Kelly R.M."/>
        </authorList>
    </citation>
    <scope>NUCLEOTIDE SEQUENCE</scope>
    <source>
        <strain evidence="3">DSM 8990</strain>
    </source>
</reference>
<dbReference type="SMART" id="SM00116">
    <property type="entry name" value="CBS"/>
    <property type="match status" value="2"/>
</dbReference>
<dbReference type="RefSeq" id="WP_045168945.1">
    <property type="nucleotide sequence ID" value="NZ_CP113865.1"/>
</dbReference>
<evidence type="ECO:0000313" key="4">
    <source>
        <dbReference type="Proteomes" id="UP001164909"/>
    </source>
</evidence>
<dbReference type="Gene3D" id="1.25.60.10">
    <property type="entry name" value="MgtE N-terminal domain-like"/>
    <property type="match status" value="1"/>
</dbReference>
<evidence type="ECO:0000256" key="1">
    <source>
        <dbReference type="PROSITE-ProRule" id="PRU00703"/>
    </source>
</evidence>
<dbReference type="SMART" id="SM00924">
    <property type="entry name" value="MgtE_N"/>
    <property type="match status" value="1"/>
</dbReference>
<dbReference type="PANTHER" id="PTHR43773">
    <property type="entry name" value="MAGNESIUM TRANSPORTER MGTE"/>
    <property type="match status" value="1"/>
</dbReference>
<keyword evidence="4" id="KW-1185">Reference proteome</keyword>
<dbReference type="CDD" id="cd04606">
    <property type="entry name" value="CBS_pair_Mg_transporter"/>
    <property type="match status" value="1"/>
</dbReference>
<accession>A0ABY7BKZ1</accession>
<dbReference type="Pfam" id="PF03448">
    <property type="entry name" value="MgtE_N"/>
    <property type="match status" value="1"/>
</dbReference>
<dbReference type="PANTHER" id="PTHR43773:SF1">
    <property type="entry name" value="MAGNESIUM TRANSPORTER MGTE"/>
    <property type="match status" value="1"/>
</dbReference>
<evidence type="ECO:0000259" key="2">
    <source>
        <dbReference type="PROSITE" id="PS51371"/>
    </source>
</evidence>
<feature type="domain" description="CBS" evidence="2">
    <location>
        <begin position="294"/>
        <end position="356"/>
    </location>
</feature>
<dbReference type="SUPFAM" id="SSF158791">
    <property type="entry name" value="MgtE N-terminal domain-like"/>
    <property type="match status" value="1"/>
</dbReference>
<dbReference type="Pfam" id="PF00571">
    <property type="entry name" value="CBS"/>
    <property type="match status" value="2"/>
</dbReference>
<dbReference type="SUPFAM" id="SSF54631">
    <property type="entry name" value="CBS-domain pair"/>
    <property type="match status" value="1"/>
</dbReference>
<dbReference type="InterPro" id="IPR006668">
    <property type="entry name" value="Mg_transptr_MgtE_intracell_dom"/>
</dbReference>
<dbReference type="EMBL" id="CP113865">
    <property type="protein sequence ID" value="WAM33503.1"/>
    <property type="molecule type" value="Genomic_DNA"/>
</dbReference>
<dbReference type="InterPro" id="IPR000644">
    <property type="entry name" value="CBS_dom"/>
</dbReference>
<dbReference type="InterPro" id="IPR046342">
    <property type="entry name" value="CBS_dom_sf"/>
</dbReference>
<feature type="domain" description="CBS" evidence="2">
    <location>
        <begin position="358"/>
        <end position="415"/>
    </location>
</feature>
<dbReference type="InterPro" id="IPR006669">
    <property type="entry name" value="MgtE_transporter"/>
</dbReference>
<name>A0ABY7BKZ1_9FIRM</name>
<protein>
    <submittedName>
        <fullName evidence="3">CBS domain-containing protein</fullName>
    </submittedName>
</protein>
<dbReference type="PROSITE" id="PS51371">
    <property type="entry name" value="CBS"/>
    <property type="match status" value="2"/>
</dbReference>
<evidence type="ECO:0000313" key="3">
    <source>
        <dbReference type="EMBL" id="WAM33503.1"/>
    </source>
</evidence>
<keyword evidence="1" id="KW-0129">CBS domain</keyword>
<dbReference type="Proteomes" id="UP001164909">
    <property type="component" value="Chromosome"/>
</dbReference>
<dbReference type="Gene3D" id="3.10.580.10">
    <property type="entry name" value="CBS-domain"/>
    <property type="match status" value="1"/>
</dbReference>
<organism evidence="3 4">
    <name type="scientific">Caldicellulosiruptor morganii</name>
    <dbReference type="NCBI Taxonomy" id="1387555"/>
    <lineage>
        <taxon>Bacteria</taxon>
        <taxon>Bacillati</taxon>
        <taxon>Bacillota</taxon>
        <taxon>Bacillota incertae sedis</taxon>
        <taxon>Caldicellulosiruptorales</taxon>
        <taxon>Caldicellulosiruptoraceae</taxon>
        <taxon>Caldicellulosiruptor</taxon>
    </lineage>
</organism>
<sequence>MANVTSFYLSRVIGNRVYSEDRKVLGRLLDLIVDAKNIRPKVIAAKIKSGKGIQIVDFSFFAIYKEKGQYVIETRSLKPIEVQKEDTIMLVKHILDKQIVDINGRKVVRVNDIRLAVLSTGVYVIAVDIGLEGLLRRLGLAKPVKKILKPLGKSIPSKLILWDDVEPLASPRLDLKLSTTYSKLSTLHPSDLADIIEELDKKTQAYVFSALDEEKAADVLEELDVEAQRNVLENLPVEKVADVLEKMPADEVADILDEIKEERAEELLNEMEKEASEEVKELMEYPENTVGSIMTTDFISFKTHFTVEQTIQELRRLKPEPDEIYYLYVVDNEERLCGVVSLRDLVISEPQTPLYEIMSRDVVYVKDMDNVNSLVEIISKYSLLAVPVVDDQKKLIGVVIINDIVYELLKVRKKLA</sequence>
<dbReference type="InterPro" id="IPR038076">
    <property type="entry name" value="MgtE_N_sf"/>
</dbReference>
<gene>
    <name evidence="3" type="ORF">OTK00_002010</name>
</gene>
<proteinExistence type="predicted"/>